<organism evidence="2 3">
    <name type="scientific">Crateriforma conspicua</name>
    <dbReference type="NCBI Taxonomy" id="2527996"/>
    <lineage>
        <taxon>Bacteria</taxon>
        <taxon>Pseudomonadati</taxon>
        <taxon>Planctomycetota</taxon>
        <taxon>Planctomycetia</taxon>
        <taxon>Planctomycetales</taxon>
        <taxon>Planctomycetaceae</taxon>
        <taxon>Crateriforma</taxon>
    </lineage>
</organism>
<feature type="compositionally biased region" description="Polar residues" evidence="1">
    <location>
        <begin position="443"/>
        <end position="456"/>
    </location>
</feature>
<feature type="region of interest" description="Disordered" evidence="1">
    <location>
        <begin position="336"/>
        <end position="364"/>
    </location>
</feature>
<evidence type="ECO:0000256" key="1">
    <source>
        <dbReference type="SAM" id="MobiDB-lite"/>
    </source>
</evidence>
<gene>
    <name evidence="2" type="ORF">Pan14r_31480</name>
</gene>
<reference evidence="2 3" key="1">
    <citation type="submission" date="2019-02" db="EMBL/GenBank/DDBJ databases">
        <title>Deep-cultivation of Planctomycetes and their phenomic and genomic characterization uncovers novel biology.</title>
        <authorList>
            <person name="Wiegand S."/>
            <person name="Jogler M."/>
            <person name="Boedeker C."/>
            <person name="Pinto D."/>
            <person name="Vollmers J."/>
            <person name="Rivas-Marin E."/>
            <person name="Kohn T."/>
            <person name="Peeters S.H."/>
            <person name="Heuer A."/>
            <person name="Rast P."/>
            <person name="Oberbeckmann S."/>
            <person name="Bunk B."/>
            <person name="Jeske O."/>
            <person name="Meyerdierks A."/>
            <person name="Storesund J.E."/>
            <person name="Kallscheuer N."/>
            <person name="Luecker S."/>
            <person name="Lage O.M."/>
            <person name="Pohl T."/>
            <person name="Merkel B.J."/>
            <person name="Hornburger P."/>
            <person name="Mueller R.-W."/>
            <person name="Bruemmer F."/>
            <person name="Labrenz M."/>
            <person name="Spormann A.M."/>
            <person name="Op Den Camp H."/>
            <person name="Overmann J."/>
            <person name="Amann R."/>
            <person name="Jetten M.S.M."/>
            <person name="Mascher T."/>
            <person name="Medema M.H."/>
            <person name="Devos D.P."/>
            <person name="Kaster A.-K."/>
            <person name="Ovreas L."/>
            <person name="Rohde M."/>
            <person name="Galperin M.Y."/>
            <person name="Jogler C."/>
        </authorList>
    </citation>
    <scope>NUCLEOTIDE SEQUENCE [LARGE SCALE GENOMIC DNA]</scope>
    <source>
        <strain evidence="2 3">Pan14r</strain>
    </source>
</reference>
<feature type="region of interest" description="Disordered" evidence="1">
    <location>
        <begin position="438"/>
        <end position="462"/>
    </location>
</feature>
<sequence>MFKSQCKIDPPVAMVLSNAKPAGKMHADVVVGDLNVGRWSVAARMLVRCLVAAVALAGGVAVAQTPGSDDAVSPASTAATVMPGSGRSPDPAGAVEAAVVGQRSFSLPVQVRQDQPAPAEVQLYVASVSDDDTPQPSALQWQMLGRQAFPAEAFDVTSPSDGRYFFAIRTLDSDGRLSPPGQLRPDVQVLVDTTGPVIELSAEATEDGQVLADVRIDDASAIQGVLIQYLIDGAPAWQKVDQTLGRGTSQFQFPVSGDWRGMTLRVSAMDSLGHKTHVSDVIRRPRLAQRPGTRLAESSQTTDALVASDVSSHSNPPVRSVGVPITRRIHAVPIGGSNAAVPRNTGDSGAFSGDSAALPPPATPEEITQSRLLNGPSLGALAPAIPESAKPASEDLEGPGQSALRRWQAAGGVDRQWDPAQVMQKPRSVQEAMRPIGTAPVDQKSTPDQTYQSARVDSNPAPVQGGVTNEADASFVPFASTPVDAPVRYSDSPRFSLDYELEAVGSNGIKAVELWGSIDGGQSWEKWGEDPDLASPFDVETKGEGLFGFRIVVVASSGLSSPTPLAGESADINVVVDTTSPTTRIGGARYGDGDSTGCLIIQYDAGDEHLSARPVTLSFAPKAEGPWTTIAAGLRPDGPYVWPADPGLPPQLYLRVTATDLAGNVTSYALPDPIDTQGLAPRARIRGFRTLGGVTPINRREQTAGRLPSASFK</sequence>
<feature type="region of interest" description="Disordered" evidence="1">
    <location>
        <begin position="285"/>
        <end position="321"/>
    </location>
</feature>
<dbReference type="AlphaFoldDB" id="A0A5C5Y6G4"/>
<proteinExistence type="predicted"/>
<comment type="caution">
    <text evidence="2">The sequence shown here is derived from an EMBL/GenBank/DDBJ whole genome shotgun (WGS) entry which is preliminary data.</text>
</comment>
<accession>A0A5C5Y6G4</accession>
<protein>
    <recommendedName>
        <fullName evidence="4">Ser-Thr-rich glycosyl-phosphatidyl-inositol-anchored membrane family protein</fullName>
    </recommendedName>
</protein>
<keyword evidence="3" id="KW-1185">Reference proteome</keyword>
<name>A0A5C5Y6G4_9PLAN</name>
<dbReference type="OrthoDB" id="257265at2"/>
<evidence type="ECO:0008006" key="4">
    <source>
        <dbReference type="Google" id="ProtNLM"/>
    </source>
</evidence>
<evidence type="ECO:0000313" key="3">
    <source>
        <dbReference type="Proteomes" id="UP000317238"/>
    </source>
</evidence>
<dbReference type="EMBL" id="SJPL01000001">
    <property type="protein sequence ID" value="TWT70840.1"/>
    <property type="molecule type" value="Genomic_DNA"/>
</dbReference>
<dbReference type="Proteomes" id="UP000317238">
    <property type="component" value="Unassembled WGS sequence"/>
</dbReference>
<feature type="compositionally biased region" description="Polar residues" evidence="1">
    <location>
        <begin position="296"/>
        <end position="317"/>
    </location>
</feature>
<evidence type="ECO:0000313" key="2">
    <source>
        <dbReference type="EMBL" id="TWT70840.1"/>
    </source>
</evidence>